<accession>A0A8J6DP88</accession>
<sequence length="2060" mass="229356">SLENLTDCPPMDPSGRGLREARMPTLGEGFDVASAPVAGSTVPGAMSSCICIAPRPLSGAGLQAASRPKPPVYLPCRERPSGLQPVRTSRRLSSLLLDTHAREAILDQPALASPPAAHDARDQPYLAGHGQSRRPPRPHRHLSNHSSCLWSLSFTARDGLLGAVGSRAGGVQAGAEGPFGRTLTLRVLLVVVALTRLRVWSVARDVCRAPRWALRPPRVTTEGPPRLRPRGPASASPLTSIRQAADRFPWCVSAPPERTLRKEFEREMAEAAPNANEDSPEETEGLGPLQPEDRGMFQQITNLLDIMDSKSGKTDAAGPGPDMRKTLASVIITEKATSEPLVVMNALIRCLQVPKISTQRKVNIYNILQEIIQQEGELEDQCVQRLVAIASKEMRESVEVAQARAPSAAPTQGWGCPRPLPAPSPAENRLCGPGSQRARVSRQEVFTRPCILWGPSVVLQVDGYVRAEVASDTLVALSRNHFSMVMYELQHHLKPLDLSDEFVIVTLAKLANGNVFEFMPYMGITLATIFTMLRLANEAKMRQVICAGGCATCACRSDLLRSWTRAMETFCETVQFYLKHLEDSVYPVMTEDQFAVKLFPMYRYFVTVWLRSQNPEVKLGVVKSLRPMLSLLLPNDDLREQVYDYIPLLLAEYQGSLEALFVTQVLRQILEASVVTNTPVPQMQLHTIFTELHVQVCAKAPAQQQYSSQNLTEIVHCFIALARSYPKELMKFFLSQMEVSKEAVRVGTLTLIRAVVSADEPRMSLRTIYLAVRVVKNTLSDTRSKVRVAVLRIIGQLALCGFQDRIKGWGLKYVSMQLAQSTYKLTNRRESFYQRDLEEKMVHKVTMDTVRVITSSVSGMTSLSPPPPQDFWVKLLCYIMETDYTEALTPICISLTNLAERQLHSKDAEDPVPGRSRHVDLPAPQKLLARLLVLMSSPYKGEGRGVAMLNLLRTLSQSIAPSMADTWELEIPLLVRYLEEHTEFTWNQKTWEDKLIQFLRNSLKKTRGSNWSLRLSKELNNQIESFDSPSLEKGFLYRALGFTLATGLEADKVEALLLELLYKTDYGNDFDREGVVQCFGLCARGQAKTVLKVLQDFEERIQESEQSWQIGAWRKDHPWRRETVKSALMVMYSCVALHCHPQVLLAHLDNPITAKIIHHYSSSCQGLACTPATRLAHGMRLPSRSPHAGHVLSSPLPGRAQDICLKMAFMKSVVQVTVAVRSVKDPEDRHFPQKAALTGITMAIIKAEPTDALVSPVRAMAMEALSHLSKLRPFYSAEEGSELMDISIHCVISLLPPAEDNESIKTLHANALHALEQLMGALMQRQLDPKGLQDMVHLLEKWILSEKEWEREKAMRLHLHLMELYVQSIGVCIPLKLGQFGTLVGLIAPCTCDSHRRTRVAAMDILSSLLDLHASQTCSPWGASKELELAKCREDLQGLDAEKIFCASSRIAKVVCMEFNCDEVVSLIQKLCENIGATDLQHDRASVTWIGTFLQLRVKELEDKVAEILGAILVHLPAVDHLEVRRLLTEGILLLAHYHQETVLTALLRQPLPMESHLTEVWLAVAENVPFARTVLRGLIGRLQSRFSARASATSKADVWRLAAVDPLMTLCTVHLLLEKTDEGDKLADLFPDLVYTLLLQLSGRGPEAVSPVLKTWRLVHTGTLPEELNLQRITIKSMQLLFKRLSSEQLARHLEEQGVWALLESSSTFLQGVGLLARLCVRHVEGYRQRLSELVLRGMDSEVLSCRVSSTAACVELMSDPILHREKLLRPAVLLLGKGADQEDEALRVLSLRALGNMALGAPKKVRQYRKLLLDKCLRTLREPGSPSVTSEGMEALAKILAELREGDVGCFFDAISERCRAFFDDESELLRARAFVLFGRLAKAVQTSKKPFFREEVKRAWVPLMLHCQDPCPDAAQACAATMFQCLHFWGWKALESPRSHSEPGGAAEDLPAFQAALCSVLAQKKPAVLHDFLLETMPYVTSSLSRVRVASCNLAGVILKHMSAHYLKRLDLPALRNSLQELQLDSDPGVRRAALETLKTLDACCQLWLLASPTGVS</sequence>
<feature type="domain" description="MROH2B-like N-terminal HEAT-repeats" evidence="5">
    <location>
        <begin position="334"/>
        <end position="402"/>
    </location>
</feature>
<evidence type="ECO:0000256" key="1">
    <source>
        <dbReference type="ARBA" id="ARBA00022737"/>
    </source>
</evidence>
<reference evidence="7" key="1">
    <citation type="journal article" date="2021" name="Evol. Appl.">
        <title>The genome of the Pyrenean desman and the effects of bottlenecks and inbreeding on the genomic landscape of an endangered species.</title>
        <authorList>
            <person name="Escoda L."/>
            <person name="Castresana J."/>
        </authorList>
    </citation>
    <scope>NUCLEOTIDE SEQUENCE</scope>
    <source>
        <strain evidence="7">IBE-C5619</strain>
    </source>
</reference>
<name>A0A8J6DP88_GALPY</name>
<keyword evidence="1" id="KW-0677">Repeat</keyword>
<proteinExistence type="predicted"/>
<dbReference type="Pfam" id="PF23210">
    <property type="entry name" value="HEAT_Maestro_2"/>
    <property type="match status" value="1"/>
</dbReference>
<dbReference type="InterPro" id="IPR056282">
    <property type="entry name" value="MROH2B-like_N_HEAT"/>
</dbReference>
<feature type="domain" description="Maestro-like HEAT-repeats" evidence="3">
    <location>
        <begin position="1349"/>
        <end position="1576"/>
    </location>
</feature>
<dbReference type="InterPro" id="IPR011989">
    <property type="entry name" value="ARM-like"/>
</dbReference>
<dbReference type="OrthoDB" id="1884734at2759"/>
<feature type="region of interest" description="Disordered" evidence="2">
    <location>
        <begin position="1"/>
        <end position="21"/>
    </location>
</feature>
<comment type="caution">
    <text evidence="7">The sequence shown here is derived from an EMBL/GenBank/DDBJ whole genome shotgun (WGS) entry which is preliminary data.</text>
</comment>
<dbReference type="Proteomes" id="UP000700334">
    <property type="component" value="Unassembled WGS sequence"/>
</dbReference>
<evidence type="ECO:0000259" key="5">
    <source>
        <dbReference type="Pfam" id="PF23221"/>
    </source>
</evidence>
<dbReference type="EMBL" id="JAGFMF010011706">
    <property type="protein sequence ID" value="KAG8515574.1"/>
    <property type="molecule type" value="Genomic_DNA"/>
</dbReference>
<dbReference type="Pfam" id="PF21047">
    <property type="entry name" value="HEAT_Maestro"/>
    <property type="match status" value="1"/>
</dbReference>
<feature type="domain" description="MROH2B-like HEAT-repeats" evidence="4">
    <location>
        <begin position="633"/>
        <end position="1325"/>
    </location>
</feature>
<evidence type="ECO:0000256" key="2">
    <source>
        <dbReference type="SAM" id="MobiDB-lite"/>
    </source>
</evidence>
<evidence type="ECO:0000313" key="7">
    <source>
        <dbReference type="EMBL" id="KAG8515574.1"/>
    </source>
</evidence>
<feature type="region of interest" description="Disordered" evidence="2">
    <location>
        <begin position="268"/>
        <end position="292"/>
    </location>
</feature>
<dbReference type="SUPFAM" id="SSF48371">
    <property type="entry name" value="ARM repeat"/>
    <property type="match status" value="2"/>
</dbReference>
<dbReference type="Gene3D" id="1.25.10.10">
    <property type="entry name" value="Leucine-rich Repeat Variant"/>
    <property type="match status" value="2"/>
</dbReference>
<protein>
    <submittedName>
        <fullName evidence="7">Maestro heat-like repeat-containing protein family member 2A</fullName>
    </submittedName>
</protein>
<evidence type="ECO:0000313" key="8">
    <source>
        <dbReference type="Proteomes" id="UP000700334"/>
    </source>
</evidence>
<dbReference type="InterPro" id="IPR016024">
    <property type="entry name" value="ARM-type_fold"/>
</dbReference>
<feature type="domain" description="MROH2B-like N-terminal HEAT-repeats" evidence="5">
    <location>
        <begin position="468"/>
        <end position="629"/>
    </location>
</feature>
<feature type="compositionally biased region" description="Basic residues" evidence="2">
    <location>
        <begin position="131"/>
        <end position="142"/>
    </location>
</feature>
<dbReference type="Pfam" id="PF23227">
    <property type="entry name" value="HEAT_MROH2B_C"/>
    <property type="match status" value="1"/>
</dbReference>
<dbReference type="InterPro" id="IPR045206">
    <property type="entry name" value="Maestro_heat-like_prot"/>
</dbReference>
<dbReference type="Pfam" id="PF23221">
    <property type="entry name" value="HEAT_MROH2B_1st"/>
    <property type="match status" value="2"/>
</dbReference>
<keyword evidence="8" id="KW-1185">Reference proteome</keyword>
<evidence type="ECO:0000259" key="4">
    <source>
        <dbReference type="Pfam" id="PF23210"/>
    </source>
</evidence>
<dbReference type="PANTHER" id="PTHR23120">
    <property type="entry name" value="MAESTRO-RELATED HEAT DOMAIN-CONTAINING"/>
    <property type="match status" value="1"/>
</dbReference>
<dbReference type="InterPro" id="IPR048465">
    <property type="entry name" value="Maestro-like_HEAT"/>
</dbReference>
<feature type="domain" description="Maestro/Maestro-like HEAT-repeats" evidence="6">
    <location>
        <begin position="1776"/>
        <end position="2044"/>
    </location>
</feature>
<feature type="non-terminal residue" evidence="7">
    <location>
        <position position="2060"/>
    </location>
</feature>
<dbReference type="InterPro" id="IPR055408">
    <property type="entry name" value="HEAT_MROH2B-like"/>
</dbReference>
<dbReference type="InterPro" id="IPR055406">
    <property type="entry name" value="HEAT_Maestro"/>
</dbReference>
<dbReference type="PANTHER" id="PTHR23120:SF14">
    <property type="entry name" value="MAESTRO HEAT-LIKE REPEAT-CONTAINING PROTEIN FAMILY MEMBER 2A"/>
    <property type="match status" value="1"/>
</dbReference>
<evidence type="ECO:0000259" key="6">
    <source>
        <dbReference type="Pfam" id="PF23227"/>
    </source>
</evidence>
<dbReference type="GO" id="GO:0005737">
    <property type="term" value="C:cytoplasm"/>
    <property type="evidence" value="ECO:0007669"/>
    <property type="project" value="TreeGrafter"/>
</dbReference>
<evidence type="ECO:0000259" key="3">
    <source>
        <dbReference type="Pfam" id="PF21047"/>
    </source>
</evidence>
<feature type="region of interest" description="Disordered" evidence="2">
    <location>
        <begin position="108"/>
        <end position="142"/>
    </location>
</feature>
<gene>
    <name evidence="7" type="ORF">J0S82_013549</name>
</gene>
<feature type="region of interest" description="Disordered" evidence="2">
    <location>
        <begin position="60"/>
        <end position="85"/>
    </location>
</feature>
<organism evidence="7 8">
    <name type="scientific">Galemys pyrenaicus</name>
    <name type="common">Iberian desman</name>
    <name type="synonym">Pyrenean desman</name>
    <dbReference type="NCBI Taxonomy" id="202257"/>
    <lineage>
        <taxon>Eukaryota</taxon>
        <taxon>Metazoa</taxon>
        <taxon>Chordata</taxon>
        <taxon>Craniata</taxon>
        <taxon>Vertebrata</taxon>
        <taxon>Euteleostomi</taxon>
        <taxon>Mammalia</taxon>
        <taxon>Eutheria</taxon>
        <taxon>Laurasiatheria</taxon>
        <taxon>Eulipotyphla</taxon>
        <taxon>Talpidae</taxon>
        <taxon>Galemys</taxon>
    </lineage>
</organism>
<feature type="region of interest" description="Disordered" evidence="2">
    <location>
        <begin position="218"/>
        <end position="238"/>
    </location>
</feature>